<dbReference type="PANTHER" id="PTHR10465:SF0">
    <property type="entry name" value="SARCALUMENIN"/>
    <property type="match status" value="1"/>
</dbReference>
<keyword evidence="5" id="KW-0472">Membrane</keyword>
<feature type="domain" description="Dynamin N-terminal" evidence="6">
    <location>
        <begin position="197"/>
        <end position="360"/>
    </location>
</feature>
<comment type="caution">
    <text evidence="7">The sequence shown here is derived from an EMBL/GenBank/DDBJ whole genome shotgun (WGS) entry which is preliminary data.</text>
</comment>
<protein>
    <recommendedName>
        <fullName evidence="6">Dynamin N-terminal domain-containing protein</fullName>
    </recommendedName>
</protein>
<reference evidence="7 8" key="1">
    <citation type="submission" date="2015-09" db="EMBL/GenBank/DDBJ databases">
        <title>Bacillus cereus food isolates.</title>
        <authorList>
            <person name="Boekhorst J."/>
        </authorList>
    </citation>
    <scope>NUCLEOTIDE SEQUENCE [LARGE SCALE GENOMIC DNA]</scope>
    <source>
        <strain evidence="7 8">B4088</strain>
    </source>
</reference>
<evidence type="ECO:0000256" key="4">
    <source>
        <dbReference type="ARBA" id="ARBA00023134"/>
    </source>
</evidence>
<evidence type="ECO:0000259" key="6">
    <source>
        <dbReference type="Pfam" id="PF00350"/>
    </source>
</evidence>
<evidence type="ECO:0000256" key="5">
    <source>
        <dbReference type="ARBA" id="ARBA00023136"/>
    </source>
</evidence>
<evidence type="ECO:0000313" key="7">
    <source>
        <dbReference type="EMBL" id="KZD51762.1"/>
    </source>
</evidence>
<keyword evidence="3" id="KW-0378">Hydrolase</keyword>
<dbReference type="Pfam" id="PF00350">
    <property type="entry name" value="Dynamin_N"/>
    <property type="match status" value="1"/>
</dbReference>
<dbReference type="EMBL" id="LJKE01000121">
    <property type="protein sequence ID" value="KZD51762.1"/>
    <property type="molecule type" value="Genomic_DNA"/>
</dbReference>
<organism evidence="7 8">
    <name type="scientific">Bacillus cereus</name>
    <dbReference type="NCBI Taxonomy" id="1396"/>
    <lineage>
        <taxon>Bacteria</taxon>
        <taxon>Bacillati</taxon>
        <taxon>Bacillota</taxon>
        <taxon>Bacilli</taxon>
        <taxon>Bacillales</taxon>
        <taxon>Bacillaceae</taxon>
        <taxon>Bacillus</taxon>
        <taxon>Bacillus cereus group</taxon>
    </lineage>
</organism>
<dbReference type="InterPro" id="IPR027417">
    <property type="entry name" value="P-loop_NTPase"/>
</dbReference>
<evidence type="ECO:0000256" key="2">
    <source>
        <dbReference type="ARBA" id="ARBA00022741"/>
    </source>
</evidence>
<dbReference type="Gene3D" id="3.40.50.300">
    <property type="entry name" value="P-loop containing nucleotide triphosphate hydrolases"/>
    <property type="match status" value="1"/>
</dbReference>
<evidence type="ECO:0000256" key="1">
    <source>
        <dbReference type="ARBA" id="ARBA00004370"/>
    </source>
</evidence>
<evidence type="ECO:0000256" key="3">
    <source>
        <dbReference type="ARBA" id="ARBA00022801"/>
    </source>
</evidence>
<keyword evidence="4" id="KW-0342">GTP-binding</keyword>
<dbReference type="GO" id="GO:0008053">
    <property type="term" value="P:mitochondrial fusion"/>
    <property type="evidence" value="ECO:0007669"/>
    <property type="project" value="TreeGrafter"/>
</dbReference>
<evidence type="ECO:0000313" key="8">
    <source>
        <dbReference type="Proteomes" id="UP000076482"/>
    </source>
</evidence>
<dbReference type="GO" id="GO:0005525">
    <property type="term" value="F:GTP binding"/>
    <property type="evidence" value="ECO:0007669"/>
    <property type="project" value="UniProtKB-KW"/>
</dbReference>
<comment type="subcellular location">
    <subcellularLocation>
        <location evidence="1">Membrane</location>
    </subcellularLocation>
</comment>
<sequence length="491" mass="56713">MGAVDEKELSLYRFYKMYGETHPLLKEGYLSTVSYYKIMYAALCNVKENPDVSNLLSIYRNMFELKTEDVNYIHSLVYSDLNKSLDSILSRMVKRKKIFNQWNIFHLDYCYLVTAEILFVYTILGERFEECDLVNDIFTRLKINPKEIRGFSNFIYDLLKGNYELAKKFLADKCYVDLVYFYNGYAFGHEKIKTPKVAIIGTMSSGKSTVFNALVEDDLFPIENKACTSNLFEFIVNPVYKNKLAIAKGMTDEIRCNVMLEDMKKWNKNPHVSYIEIEGCVGKYSCLNKKISLIDTPGPNNSFDELHGKITSDFLKKGDYTHVVYIVNITNWGIFDDQKLLKEILKYSQNAPVIFVLNKMDTLDVEGGELIEKTYYNVEEYLKGNGVKKPVVMPISARAAKIFKGVLSGRKLTTKEERGFRTYFEMYQDEEYNLHFLNDITVEELLVNYGNLDGDITVAGNEYSRKEILQALVHTGVPALENYFSNLESNE</sequence>
<dbReference type="GO" id="GO:0016020">
    <property type="term" value="C:membrane"/>
    <property type="evidence" value="ECO:0007669"/>
    <property type="project" value="UniProtKB-SubCell"/>
</dbReference>
<dbReference type="GO" id="GO:0003924">
    <property type="term" value="F:GTPase activity"/>
    <property type="evidence" value="ECO:0007669"/>
    <property type="project" value="InterPro"/>
</dbReference>
<dbReference type="InterPro" id="IPR027094">
    <property type="entry name" value="Mitofusin_fam"/>
</dbReference>
<dbReference type="SUPFAM" id="SSF52540">
    <property type="entry name" value="P-loop containing nucleoside triphosphate hydrolases"/>
    <property type="match status" value="1"/>
</dbReference>
<dbReference type="InterPro" id="IPR045063">
    <property type="entry name" value="Dynamin_N"/>
</dbReference>
<dbReference type="PANTHER" id="PTHR10465">
    <property type="entry name" value="TRANSMEMBRANE GTPASE FZO1"/>
    <property type="match status" value="1"/>
</dbReference>
<name>A0A164KW68_BACCE</name>
<dbReference type="RefSeq" id="WP_063263285.1">
    <property type="nucleotide sequence ID" value="NZ_LJKE01000121.1"/>
</dbReference>
<dbReference type="PATRIC" id="fig|1396.535.peg.2570"/>
<dbReference type="InterPro" id="IPR022812">
    <property type="entry name" value="Dynamin"/>
</dbReference>
<keyword evidence="2" id="KW-0547">Nucleotide-binding</keyword>
<gene>
    <name evidence="7" type="ORF">B4088_5936</name>
</gene>
<accession>A0A164KW68</accession>
<dbReference type="PRINTS" id="PR00195">
    <property type="entry name" value="DYNAMIN"/>
</dbReference>
<dbReference type="Proteomes" id="UP000076482">
    <property type="component" value="Unassembled WGS sequence"/>
</dbReference>
<proteinExistence type="predicted"/>
<dbReference type="AlphaFoldDB" id="A0A164KW68"/>